<evidence type="ECO:0000256" key="14">
    <source>
        <dbReference type="ARBA" id="ARBA00023172"/>
    </source>
</evidence>
<keyword evidence="8" id="KW-0378">Hydrolase</keyword>
<dbReference type="InterPro" id="IPR050951">
    <property type="entry name" value="Retrovirus_Pol_polyprotein"/>
</dbReference>
<evidence type="ECO:0000259" key="19">
    <source>
        <dbReference type="PROSITE" id="PS50994"/>
    </source>
</evidence>
<keyword evidence="16" id="KW-0175">Coiled coil</keyword>
<sequence>MQKFQQQVDDHTGSIDGLHLKVDGLEAGVVEIRAMMQEVMKRLPVVEEPAVQTRQEEQSPNRVQANLGEQIPIAPREAHGVPLGAEVRNAMPMRPLNQDFRVRPNQPRVGMQTGEFFENGQNEPILGEFGDPIEERRNVGNNARFMPPFQGHFDAPYEEPWLGRRQGRQHGHQGQQAQFEPHAAPPRHGMHFGDPREDQWGLNDQMKLGLLGPRFDPRRGRPARERPRQFQGAHHRDPYWQEQDGPPWNQGRARDPRPMKLDFPRFKGGDPTAWVYRALQYFHYYQVLEPEKVMHASYHLDEEALVWFQDCEHELHGWNDFVRAIQIRFGPASYDDPMELLTKLKQTHNIAAYKSQFESTSNRVRELSDMHKLSCFMSGMKDEIRLAVKMQGPRNLGEAYALAKIQEEYLATVKRSTRPTYEPSRGSWVQSQAQQGAARVENKSGDSKQFSARPSMPVRRLTPMQMSERRKKGLCYNCDERWSSDHRCKNRKLYLMEEVEDEEAELIEIEEEEVEAELEDEKAEITLCALLGSTSPSTMRVIAILNGQKTVVLLDTGSTHNFMDETLAKTLKLPIDVESNFGVRVANGQVIRTLGECKEVKFKMQGLHLKLTFNLLELGGCGIVLGTQWLSTLGVISWDFKNLVMGFMHEGKQVWLQGLKEKPNLIQGSKDFKGKATMKGLLLQIMPCELASIQEEICAPIRELVEEFPQVFEEPEGLPPKRNHEHQILLKQGVPPHFQRPYRYPHYQKTEIEKIVQDLLDSGCVRPSQSPFASPVLLVRKADGSWRMCVDYRGLNKETVKDKFPIPVVDELLDELQGAVVFSKLDLRSGYHQIRMREEDIEKTAFKTHEGHYEYLVMPFGLTNAPSTFQALMNEVFRPHLRKFVLVFFDDILVYSKGLEEHTAHLKTVLQILALHQLYAKMSKCVFATSEVEYLGHIISGEGVKTDPKKIAAMVDWPIPKSLKALRGFLGLTGYYRKFIKGYGQIASPLTSLLKKDAFLWSEKAEKAFEELKAAVSQPPVLALPDFSKTFVIECDASGFGMGAVLMQDGRPLAYYSQALKGKNLFLSTYEKELLALVLSVKKWRPYLFATIFTIKTDQQSLKHILEQRVGTPMQQKWISKLLGYHFVVEYKQGKENKVADALSRKEDTDLKTEVEKETAYLQAQTHGHLCAISFPSPTWLDDLRASYEEDEELKSLVSRLQASGEGEGHYTLNQGLLLYKDRFCIGKESGMKIKVLALIHDSPLGGHSGYLKSLHRAKKDWFWHGMKKDIKAYIRGCDTCQRLKHETSKPAGLLQPLAIPPRPWHSISMDFVEGLPTSRKQNVILVIVDRFTKYVHFISLSHPYTASKVAALFLQHVFKLHGLPSSIVSDRDTVFTSLFWEELFRRQGVDLAMSSSYHPQSDGQTEVVNKSLEHYLRAFAADKPSLWVEWLPLAEYWFNTNYHTSTKLSPFEALYGYLPPRLIEFVPGLTRVAAVEDLLEHRQQVVGLLEHNLVAAQARMKQQADKHRSEREFEVGDWVFLRLQPFRQKSMRKKLGKLSPKFYGPYKVIQRVGMVAYKLELPEEACIHPVFHVSCLKAKLGKTITPISRLPPTDALGHLAPQPAKILETRTIKKRRLPAVTEVLVQWEEGDPDDATWELLFKLQEDYPHLVGKVGELVDAARRVGVEGGRLREGGERGLEERVGVEVGRGRKRGGRREHFVKVRLTTFICLVTHFTTFKTLEGNSTVGLCGETVELCFAIVWVQWVVPRMISDLLFDWWNWLDKHSSDDWNLVPFMFDVDGVAQTQSAYREVYPALILFPAEMKNAVLYDGDMAVADIIKFIADQGSNSHNLISNKVPSGSRYSYYDTFLGLLAKIKGIPTMALIPSASGVNNYTTGASILWTVAQKGGRNQNLFKEASRTEIHDEIPVAEENFHEVLLKDRRLKRVVEYNHIESHTSNNLHEIAPHVVAGSILIATEKLLSVPFDKSVILIVKADPITGFQGLIINKQIRWDSLHELEEGIEMIKEAPLSFGGPLIKHGMPLVALTRSATKDQYPEILPGVYFVDQVATIREIEGFKSDNRSIADYWFFLGFSRWGWDQLFGEIAGGAWNVTDDGMQHLDWP</sequence>
<dbReference type="EMBL" id="OIVN01002041">
    <property type="protein sequence ID" value="SPD00062.1"/>
    <property type="molecule type" value="Genomic_DNA"/>
</dbReference>
<keyword evidence="15" id="KW-0511">Multifunctional enzyme</keyword>
<dbReference type="PANTHER" id="PTHR37984:SF5">
    <property type="entry name" value="PROTEIN NYNRIN-LIKE"/>
    <property type="match status" value="1"/>
</dbReference>
<dbReference type="InterPro" id="IPR001584">
    <property type="entry name" value="Integrase_cat-core"/>
</dbReference>
<evidence type="ECO:0000256" key="11">
    <source>
        <dbReference type="ARBA" id="ARBA00022918"/>
    </source>
</evidence>
<keyword evidence="6" id="KW-0064">Aspartyl protease</keyword>
<dbReference type="Gene3D" id="3.10.10.10">
    <property type="entry name" value="HIV Type 1 Reverse Transcriptase, subunit A, domain 1"/>
    <property type="match status" value="1"/>
</dbReference>
<evidence type="ECO:0000256" key="13">
    <source>
        <dbReference type="ARBA" id="ARBA00023125"/>
    </source>
</evidence>
<dbReference type="Gene3D" id="3.30.420.10">
    <property type="entry name" value="Ribonuclease H-like superfamily/Ribonuclease H"/>
    <property type="match status" value="1"/>
</dbReference>
<dbReference type="SUPFAM" id="SSF54160">
    <property type="entry name" value="Chromo domain-like"/>
    <property type="match status" value="1"/>
</dbReference>
<dbReference type="InterPro" id="IPR000477">
    <property type="entry name" value="RT_dom"/>
</dbReference>
<evidence type="ECO:0000256" key="4">
    <source>
        <dbReference type="ARBA" id="ARBA00022722"/>
    </source>
</evidence>
<evidence type="ECO:0000256" key="16">
    <source>
        <dbReference type="SAM" id="Coils"/>
    </source>
</evidence>
<dbReference type="CDD" id="cd09274">
    <property type="entry name" value="RNase_HI_RT_Ty3"/>
    <property type="match status" value="1"/>
</dbReference>
<dbReference type="Pfam" id="PF00078">
    <property type="entry name" value="RVT_1"/>
    <property type="match status" value="1"/>
</dbReference>
<evidence type="ECO:0000256" key="7">
    <source>
        <dbReference type="ARBA" id="ARBA00022759"/>
    </source>
</evidence>
<feature type="region of interest" description="Disordered" evidence="17">
    <location>
        <begin position="212"/>
        <end position="254"/>
    </location>
</feature>
<dbReference type="Pfam" id="PF24626">
    <property type="entry name" value="SH3_Tf2-1"/>
    <property type="match status" value="1"/>
</dbReference>
<dbReference type="GO" id="GO:0046872">
    <property type="term" value="F:metal ion binding"/>
    <property type="evidence" value="ECO:0007669"/>
    <property type="project" value="UniProtKB-KW"/>
</dbReference>
<keyword evidence="2" id="KW-0808">Transferase</keyword>
<dbReference type="Pfam" id="PF17919">
    <property type="entry name" value="RT_RNaseH_2"/>
    <property type="match status" value="1"/>
</dbReference>
<dbReference type="Gene3D" id="2.40.70.10">
    <property type="entry name" value="Acid Proteases"/>
    <property type="match status" value="1"/>
</dbReference>
<dbReference type="CDD" id="cd00303">
    <property type="entry name" value="retropepsin_like"/>
    <property type="match status" value="1"/>
</dbReference>
<evidence type="ECO:0000256" key="17">
    <source>
        <dbReference type="SAM" id="MobiDB-lite"/>
    </source>
</evidence>
<evidence type="ECO:0000259" key="18">
    <source>
        <dbReference type="PROSITE" id="PS50878"/>
    </source>
</evidence>
<dbReference type="SUPFAM" id="SSF53098">
    <property type="entry name" value="Ribonuclease H-like"/>
    <property type="match status" value="1"/>
</dbReference>
<dbReference type="InterPro" id="IPR021109">
    <property type="entry name" value="Peptidase_aspartic_dom_sf"/>
</dbReference>
<dbReference type="GO" id="GO:0003887">
    <property type="term" value="F:DNA-directed DNA polymerase activity"/>
    <property type="evidence" value="ECO:0007669"/>
    <property type="project" value="UniProtKB-KW"/>
</dbReference>
<keyword evidence="10" id="KW-0229">DNA integration</keyword>
<evidence type="ECO:0000256" key="3">
    <source>
        <dbReference type="ARBA" id="ARBA00022695"/>
    </source>
</evidence>
<dbReference type="GO" id="GO:0006508">
    <property type="term" value="P:proteolysis"/>
    <property type="evidence" value="ECO:0007669"/>
    <property type="project" value="UniProtKB-KW"/>
</dbReference>
<evidence type="ECO:0000256" key="5">
    <source>
        <dbReference type="ARBA" id="ARBA00022723"/>
    </source>
</evidence>
<dbReference type="Pfam" id="PF02622">
    <property type="entry name" value="DUF179"/>
    <property type="match status" value="1"/>
</dbReference>
<dbReference type="InterPro" id="IPR056924">
    <property type="entry name" value="SH3_Tf2-1"/>
</dbReference>
<dbReference type="Pfam" id="PF13975">
    <property type="entry name" value="gag-asp_proteas"/>
    <property type="match status" value="1"/>
</dbReference>
<dbReference type="FunFam" id="3.30.70.270:FF:000020">
    <property type="entry name" value="Transposon Tf2-6 polyprotein-like Protein"/>
    <property type="match status" value="1"/>
</dbReference>
<evidence type="ECO:0000256" key="2">
    <source>
        <dbReference type="ARBA" id="ARBA00022679"/>
    </source>
</evidence>
<keyword evidence="14" id="KW-0233">DNA recombination</keyword>
<gene>
    <name evidence="20" type="ORF">FSB_LOCUS27944</name>
</gene>
<feature type="domain" description="Reverse transcriptase" evidence="18">
    <location>
        <begin position="760"/>
        <end position="939"/>
    </location>
</feature>
<evidence type="ECO:0000256" key="15">
    <source>
        <dbReference type="ARBA" id="ARBA00023268"/>
    </source>
</evidence>
<dbReference type="PROSITE" id="PS50878">
    <property type="entry name" value="RT_POL"/>
    <property type="match status" value="1"/>
</dbReference>
<dbReference type="SUPFAM" id="SSF50630">
    <property type="entry name" value="Acid proteases"/>
    <property type="match status" value="1"/>
</dbReference>
<dbReference type="Gene3D" id="1.10.340.70">
    <property type="match status" value="1"/>
</dbReference>
<accession>A0A2N9GKC2</accession>
<protein>
    <recommendedName>
        <fullName evidence="21">Reverse transcriptase</fullName>
    </recommendedName>
</protein>
<evidence type="ECO:0000256" key="1">
    <source>
        <dbReference type="ARBA" id="ARBA00022670"/>
    </source>
</evidence>
<dbReference type="Gene3D" id="3.40.1740.10">
    <property type="entry name" value="VC0467-like"/>
    <property type="match status" value="1"/>
</dbReference>
<keyword evidence="11" id="KW-0695">RNA-directed DNA polymerase</keyword>
<keyword evidence="7" id="KW-0255">Endonuclease</keyword>
<feature type="domain" description="Integrase catalytic" evidence="19">
    <location>
        <begin position="1300"/>
        <end position="1459"/>
    </location>
</feature>
<dbReference type="Pfam" id="PF17921">
    <property type="entry name" value="Integrase_H2C2"/>
    <property type="match status" value="1"/>
</dbReference>
<keyword evidence="13" id="KW-0238">DNA-binding</keyword>
<reference evidence="20" key="1">
    <citation type="submission" date="2018-02" db="EMBL/GenBank/DDBJ databases">
        <authorList>
            <person name="Cohen D.B."/>
            <person name="Kent A.D."/>
        </authorList>
    </citation>
    <scope>NUCLEOTIDE SEQUENCE</scope>
</reference>
<dbReference type="PANTHER" id="PTHR37984">
    <property type="entry name" value="PROTEIN CBG26694"/>
    <property type="match status" value="1"/>
</dbReference>
<evidence type="ECO:0000256" key="12">
    <source>
        <dbReference type="ARBA" id="ARBA00022932"/>
    </source>
</evidence>
<dbReference type="InterPro" id="IPR043128">
    <property type="entry name" value="Rev_trsase/Diguanyl_cyclase"/>
</dbReference>
<dbReference type="GO" id="GO:0015074">
    <property type="term" value="P:DNA integration"/>
    <property type="evidence" value="ECO:0007669"/>
    <property type="project" value="UniProtKB-KW"/>
</dbReference>
<evidence type="ECO:0000256" key="6">
    <source>
        <dbReference type="ARBA" id="ARBA00022750"/>
    </source>
</evidence>
<feature type="compositionally biased region" description="Basic and acidic residues" evidence="17">
    <location>
        <begin position="215"/>
        <end position="239"/>
    </location>
</feature>
<dbReference type="InterPro" id="IPR041588">
    <property type="entry name" value="Integrase_H2C2"/>
</dbReference>
<dbReference type="InterPro" id="IPR036397">
    <property type="entry name" value="RNaseH_sf"/>
</dbReference>
<dbReference type="Pfam" id="PF19259">
    <property type="entry name" value="Ty3_capsid"/>
    <property type="match status" value="1"/>
</dbReference>
<feature type="coiled-coil region" evidence="16">
    <location>
        <begin position="492"/>
        <end position="524"/>
    </location>
</feature>
<dbReference type="Gene3D" id="3.30.70.270">
    <property type="match status" value="2"/>
</dbReference>
<evidence type="ECO:0000313" key="20">
    <source>
        <dbReference type="EMBL" id="SPD00062.1"/>
    </source>
</evidence>
<dbReference type="GO" id="GO:0004519">
    <property type="term" value="F:endonuclease activity"/>
    <property type="evidence" value="ECO:0007669"/>
    <property type="project" value="UniProtKB-KW"/>
</dbReference>
<evidence type="ECO:0000256" key="9">
    <source>
        <dbReference type="ARBA" id="ARBA00022842"/>
    </source>
</evidence>
<proteinExistence type="predicted"/>
<dbReference type="GO" id="GO:0003964">
    <property type="term" value="F:RNA-directed DNA polymerase activity"/>
    <property type="evidence" value="ECO:0007669"/>
    <property type="project" value="UniProtKB-KW"/>
</dbReference>
<dbReference type="InterPro" id="IPR016197">
    <property type="entry name" value="Chromo-like_dom_sf"/>
</dbReference>
<dbReference type="GO" id="GO:0003677">
    <property type="term" value="F:DNA binding"/>
    <property type="evidence" value="ECO:0007669"/>
    <property type="project" value="UniProtKB-KW"/>
</dbReference>
<evidence type="ECO:0008006" key="21">
    <source>
        <dbReference type="Google" id="ProtNLM"/>
    </source>
</evidence>
<keyword evidence="4" id="KW-0540">Nuclease</keyword>
<dbReference type="PROSITE" id="PS50994">
    <property type="entry name" value="INTEGRASE"/>
    <property type="match status" value="1"/>
</dbReference>
<evidence type="ECO:0000256" key="10">
    <source>
        <dbReference type="ARBA" id="ARBA00022908"/>
    </source>
</evidence>
<dbReference type="SUPFAM" id="SSF143456">
    <property type="entry name" value="VC0467-like"/>
    <property type="match status" value="1"/>
</dbReference>
<dbReference type="FunFam" id="3.10.10.10:FF:000007">
    <property type="entry name" value="Retrovirus-related Pol polyprotein from transposon 17.6-like Protein"/>
    <property type="match status" value="1"/>
</dbReference>
<dbReference type="CDD" id="cd01647">
    <property type="entry name" value="RT_LTR"/>
    <property type="match status" value="1"/>
</dbReference>
<keyword evidence="9" id="KW-0460">Magnesium</keyword>
<dbReference type="SUPFAM" id="SSF56672">
    <property type="entry name" value="DNA/RNA polymerases"/>
    <property type="match status" value="1"/>
</dbReference>
<feature type="region of interest" description="Disordered" evidence="17">
    <location>
        <begin position="416"/>
        <end position="454"/>
    </location>
</feature>
<keyword evidence="3" id="KW-0548">Nucleotidyltransferase</keyword>
<evidence type="ECO:0000256" key="8">
    <source>
        <dbReference type="ARBA" id="ARBA00022801"/>
    </source>
</evidence>
<dbReference type="InterPro" id="IPR012337">
    <property type="entry name" value="RNaseH-like_sf"/>
</dbReference>
<name>A0A2N9GKC2_FAGSY</name>
<keyword evidence="12" id="KW-0239">DNA-directed DNA polymerase</keyword>
<dbReference type="InterPro" id="IPR041577">
    <property type="entry name" value="RT_RNaseH_2"/>
</dbReference>
<dbReference type="GO" id="GO:0006310">
    <property type="term" value="P:DNA recombination"/>
    <property type="evidence" value="ECO:0007669"/>
    <property type="project" value="UniProtKB-KW"/>
</dbReference>
<dbReference type="InterPro" id="IPR045358">
    <property type="entry name" value="Ty3_capsid"/>
</dbReference>
<dbReference type="Pfam" id="PF00665">
    <property type="entry name" value="rve"/>
    <property type="match status" value="1"/>
</dbReference>
<dbReference type="InterPro" id="IPR043502">
    <property type="entry name" value="DNA/RNA_pol_sf"/>
</dbReference>
<keyword evidence="1" id="KW-0645">Protease</keyword>
<organism evidence="20">
    <name type="scientific">Fagus sylvatica</name>
    <name type="common">Beechnut</name>
    <dbReference type="NCBI Taxonomy" id="28930"/>
    <lineage>
        <taxon>Eukaryota</taxon>
        <taxon>Viridiplantae</taxon>
        <taxon>Streptophyta</taxon>
        <taxon>Embryophyta</taxon>
        <taxon>Tracheophyta</taxon>
        <taxon>Spermatophyta</taxon>
        <taxon>Magnoliopsida</taxon>
        <taxon>eudicotyledons</taxon>
        <taxon>Gunneridae</taxon>
        <taxon>Pentapetalae</taxon>
        <taxon>rosids</taxon>
        <taxon>fabids</taxon>
        <taxon>Fagales</taxon>
        <taxon>Fagaceae</taxon>
        <taxon>Fagus</taxon>
    </lineage>
</organism>
<dbReference type="GO" id="GO:0004190">
    <property type="term" value="F:aspartic-type endopeptidase activity"/>
    <property type="evidence" value="ECO:0007669"/>
    <property type="project" value="UniProtKB-KW"/>
</dbReference>
<keyword evidence="5" id="KW-0479">Metal-binding</keyword>
<dbReference type="Gene3D" id="3.10.20.370">
    <property type="match status" value="1"/>
</dbReference>
<dbReference type="InterPro" id="IPR003774">
    <property type="entry name" value="AlgH-like"/>
</dbReference>